<evidence type="ECO:0000256" key="3">
    <source>
        <dbReference type="ARBA" id="ARBA00022692"/>
    </source>
</evidence>
<feature type="transmembrane region" description="Helical" evidence="7">
    <location>
        <begin position="80"/>
        <end position="99"/>
    </location>
</feature>
<feature type="region of interest" description="Disordered" evidence="6">
    <location>
        <begin position="1"/>
        <end position="32"/>
    </location>
</feature>
<dbReference type="Proteomes" id="UP000198403">
    <property type="component" value="Unassembled WGS sequence"/>
</dbReference>
<dbReference type="PANTHER" id="PTHR30250">
    <property type="entry name" value="PST FAMILY PREDICTED COLANIC ACID TRANSPORTER"/>
    <property type="match status" value="1"/>
</dbReference>
<reference evidence="8 9" key="1">
    <citation type="submission" date="2017-06" db="EMBL/GenBank/DDBJ databases">
        <authorList>
            <person name="Kim H.J."/>
            <person name="Triplett B.A."/>
        </authorList>
    </citation>
    <scope>NUCLEOTIDE SEQUENCE [LARGE SCALE GENOMIC DNA]</scope>
    <source>
        <strain evidence="8 9">DSM 44272</strain>
    </source>
</reference>
<dbReference type="GO" id="GO:0005886">
    <property type="term" value="C:plasma membrane"/>
    <property type="evidence" value="ECO:0007669"/>
    <property type="project" value="UniProtKB-SubCell"/>
</dbReference>
<feature type="transmembrane region" description="Helical" evidence="7">
    <location>
        <begin position="396"/>
        <end position="413"/>
    </location>
</feature>
<sequence>MSTEHRVPAVLPEETASEPPRDPAAGRTPSRVGRVLQGPLGLLRSGGFLDLLIAQVVPLGVSFALTLVTAAFLGPELRGVLTYLMTGALLCGALAYGSLHVPVVENLRTRDRSAFRHGVRLVGGLSAILSLTGLVLVLVGSSGDTTSNGIPSTVTQTGWVLVGGALVVVQLFSGRVLQGLARNREYQVTVVVQSLLYLLGAGATLLTTRSPLPVFAAWALSVVAGVVLTAYYLRRHFREGGPWVWSGSPWGRFLRSATANNIGSIGQMVMLRADVLVVALLLGPAAAGVYGLALSLTELALIIPEVFALSVFGSRARLDGERWAGELHRTVRLNAALSVVAALGIAVLALLLALGPLSDFDGLVTLVLIVLPGVVVAGYSRVALSGLQALGSSAHVWMFGVLALALSVGYVPAAMIGGSVGTAVMSSVAYAVTAVFLKRSLRSALSGSAA</sequence>
<feature type="transmembrane region" description="Helical" evidence="7">
    <location>
        <begin position="299"/>
        <end position="316"/>
    </location>
</feature>
<evidence type="ECO:0000256" key="5">
    <source>
        <dbReference type="ARBA" id="ARBA00023136"/>
    </source>
</evidence>
<feature type="transmembrane region" description="Helical" evidence="7">
    <location>
        <begin position="419"/>
        <end position="437"/>
    </location>
</feature>
<evidence type="ECO:0000313" key="8">
    <source>
        <dbReference type="EMBL" id="SNR76983.1"/>
    </source>
</evidence>
<dbReference type="RefSeq" id="WP_176445635.1">
    <property type="nucleotide sequence ID" value="NZ_FZNO01000024.1"/>
</dbReference>
<keyword evidence="5 7" id="KW-0472">Membrane</keyword>
<feature type="transmembrane region" description="Helical" evidence="7">
    <location>
        <begin position="214"/>
        <end position="233"/>
    </location>
</feature>
<dbReference type="InterPro" id="IPR050833">
    <property type="entry name" value="Poly_Biosynth_Transport"/>
</dbReference>
<keyword evidence="4 7" id="KW-1133">Transmembrane helix</keyword>
<gene>
    <name evidence="8" type="ORF">SAMN06272737_12419</name>
</gene>
<keyword evidence="2" id="KW-1003">Cell membrane</keyword>
<feature type="transmembrane region" description="Helical" evidence="7">
    <location>
        <begin position="51"/>
        <end position="74"/>
    </location>
</feature>
<feature type="transmembrane region" description="Helical" evidence="7">
    <location>
        <begin position="159"/>
        <end position="177"/>
    </location>
</feature>
<evidence type="ECO:0000256" key="1">
    <source>
        <dbReference type="ARBA" id="ARBA00004651"/>
    </source>
</evidence>
<feature type="transmembrane region" description="Helical" evidence="7">
    <location>
        <begin position="189"/>
        <end position="208"/>
    </location>
</feature>
<evidence type="ECO:0000256" key="6">
    <source>
        <dbReference type="SAM" id="MobiDB-lite"/>
    </source>
</evidence>
<accession>A0A238Z2B4</accession>
<protein>
    <submittedName>
        <fullName evidence="8">Membrane protein involved in the export of O-antigen and teichoic acid</fullName>
    </submittedName>
</protein>
<feature type="transmembrane region" description="Helical" evidence="7">
    <location>
        <begin position="336"/>
        <end position="357"/>
    </location>
</feature>
<proteinExistence type="predicted"/>
<evidence type="ECO:0000256" key="4">
    <source>
        <dbReference type="ARBA" id="ARBA00022989"/>
    </source>
</evidence>
<organism evidence="8 9">
    <name type="scientific">Blastococcus mobilis</name>
    <dbReference type="NCBI Taxonomy" id="1938746"/>
    <lineage>
        <taxon>Bacteria</taxon>
        <taxon>Bacillati</taxon>
        <taxon>Actinomycetota</taxon>
        <taxon>Actinomycetes</taxon>
        <taxon>Geodermatophilales</taxon>
        <taxon>Geodermatophilaceae</taxon>
        <taxon>Blastococcus</taxon>
    </lineage>
</organism>
<evidence type="ECO:0000256" key="2">
    <source>
        <dbReference type="ARBA" id="ARBA00022475"/>
    </source>
</evidence>
<dbReference type="EMBL" id="FZNO01000024">
    <property type="protein sequence ID" value="SNR76983.1"/>
    <property type="molecule type" value="Genomic_DNA"/>
</dbReference>
<dbReference type="PANTHER" id="PTHR30250:SF31">
    <property type="entry name" value="INNER MEMBRANE PROTEIN YGHQ"/>
    <property type="match status" value="1"/>
</dbReference>
<keyword evidence="9" id="KW-1185">Reference proteome</keyword>
<dbReference type="AlphaFoldDB" id="A0A238Z2B4"/>
<name>A0A238Z2B4_9ACTN</name>
<feature type="transmembrane region" description="Helical" evidence="7">
    <location>
        <begin position="363"/>
        <end position="384"/>
    </location>
</feature>
<evidence type="ECO:0000313" key="9">
    <source>
        <dbReference type="Proteomes" id="UP000198403"/>
    </source>
</evidence>
<feature type="transmembrane region" description="Helical" evidence="7">
    <location>
        <begin position="275"/>
        <end position="293"/>
    </location>
</feature>
<evidence type="ECO:0000256" key="7">
    <source>
        <dbReference type="SAM" id="Phobius"/>
    </source>
</evidence>
<keyword evidence="3 7" id="KW-0812">Transmembrane</keyword>
<feature type="transmembrane region" description="Helical" evidence="7">
    <location>
        <begin position="119"/>
        <end position="139"/>
    </location>
</feature>
<comment type="subcellular location">
    <subcellularLocation>
        <location evidence="1">Cell membrane</location>
        <topology evidence="1">Multi-pass membrane protein</topology>
    </subcellularLocation>
</comment>